<dbReference type="AlphaFoldDB" id="A0A8S1GZL3"/>
<name>A0A8S1GZL3_9PELO</name>
<accession>A0A8S1GZL3</accession>
<comment type="caution">
    <text evidence="2">The sequence shown here is derived from an EMBL/GenBank/DDBJ whole genome shotgun (WGS) entry which is preliminary data.</text>
</comment>
<protein>
    <submittedName>
        <fullName evidence="2">Uncharacterized protein</fullName>
    </submittedName>
</protein>
<dbReference type="EMBL" id="CAJGYM010000004">
    <property type="protein sequence ID" value="CAD6186490.1"/>
    <property type="molecule type" value="Genomic_DNA"/>
</dbReference>
<feature type="transmembrane region" description="Helical" evidence="1">
    <location>
        <begin position="12"/>
        <end position="29"/>
    </location>
</feature>
<dbReference type="Proteomes" id="UP000835052">
    <property type="component" value="Unassembled WGS sequence"/>
</dbReference>
<keyword evidence="1" id="KW-0472">Membrane</keyword>
<evidence type="ECO:0000313" key="3">
    <source>
        <dbReference type="Proteomes" id="UP000835052"/>
    </source>
</evidence>
<proteinExistence type="predicted"/>
<evidence type="ECO:0000313" key="2">
    <source>
        <dbReference type="EMBL" id="CAD6186490.1"/>
    </source>
</evidence>
<keyword evidence="1" id="KW-1133">Transmembrane helix</keyword>
<sequence>MLHQFGRRAIGISMVAAVGSTLAFFFGYVQPRHEKYERFFAAVAILKLVAYKQVKRSTICQLYVIPVSLIRPSPTHHPPHNNTTLPVGSVPIGFLVTLFGGVPLGTSS</sequence>
<keyword evidence="3" id="KW-1185">Reference proteome</keyword>
<keyword evidence="1" id="KW-0812">Transmembrane</keyword>
<gene>
    <name evidence="2" type="ORF">CAUJ_LOCUS2409</name>
</gene>
<reference evidence="2" key="1">
    <citation type="submission" date="2020-10" db="EMBL/GenBank/DDBJ databases">
        <authorList>
            <person name="Kikuchi T."/>
        </authorList>
    </citation>
    <scope>NUCLEOTIDE SEQUENCE</scope>
    <source>
        <strain evidence="2">NKZ352</strain>
    </source>
</reference>
<organism evidence="2 3">
    <name type="scientific">Caenorhabditis auriculariae</name>
    <dbReference type="NCBI Taxonomy" id="2777116"/>
    <lineage>
        <taxon>Eukaryota</taxon>
        <taxon>Metazoa</taxon>
        <taxon>Ecdysozoa</taxon>
        <taxon>Nematoda</taxon>
        <taxon>Chromadorea</taxon>
        <taxon>Rhabditida</taxon>
        <taxon>Rhabditina</taxon>
        <taxon>Rhabditomorpha</taxon>
        <taxon>Rhabditoidea</taxon>
        <taxon>Rhabditidae</taxon>
        <taxon>Peloderinae</taxon>
        <taxon>Caenorhabditis</taxon>
    </lineage>
</organism>
<dbReference type="Gene3D" id="4.10.93.10">
    <property type="entry name" value="Mitochondrial cytochrome c oxidase subunit VIc/VIIs"/>
    <property type="match status" value="1"/>
</dbReference>
<dbReference type="OrthoDB" id="10051322at2759"/>
<evidence type="ECO:0000256" key="1">
    <source>
        <dbReference type="SAM" id="Phobius"/>
    </source>
</evidence>
<dbReference type="InterPro" id="IPR037169">
    <property type="entry name" value="Cytochrome_c_oxidase_VIc_sf"/>
</dbReference>